<sequence>HQKDKLLTGGSKNVHTKTEELQWIVQLLKYTKWNKFTWVWGNVEVKVADGGLLRRNEK</sequence>
<organism evidence="1 2">
    <name type="scientific">Allacma fusca</name>
    <dbReference type="NCBI Taxonomy" id="39272"/>
    <lineage>
        <taxon>Eukaryota</taxon>
        <taxon>Metazoa</taxon>
        <taxon>Ecdysozoa</taxon>
        <taxon>Arthropoda</taxon>
        <taxon>Hexapoda</taxon>
        <taxon>Collembola</taxon>
        <taxon>Symphypleona</taxon>
        <taxon>Sminthuridae</taxon>
        <taxon>Allacma</taxon>
    </lineage>
</organism>
<feature type="non-terminal residue" evidence="1">
    <location>
        <position position="1"/>
    </location>
</feature>
<comment type="caution">
    <text evidence="1">The sequence shown here is derived from an EMBL/GenBank/DDBJ whole genome shotgun (WGS) entry which is preliminary data.</text>
</comment>
<reference evidence="1" key="1">
    <citation type="submission" date="2021-06" db="EMBL/GenBank/DDBJ databases">
        <authorList>
            <person name="Hodson N. C."/>
            <person name="Mongue J. A."/>
            <person name="Jaron S. K."/>
        </authorList>
    </citation>
    <scope>NUCLEOTIDE SEQUENCE</scope>
</reference>
<evidence type="ECO:0000313" key="1">
    <source>
        <dbReference type="EMBL" id="CAG7733355.1"/>
    </source>
</evidence>
<dbReference type="Proteomes" id="UP000708208">
    <property type="component" value="Unassembled WGS sequence"/>
</dbReference>
<dbReference type="EMBL" id="CAJVCH010247541">
    <property type="protein sequence ID" value="CAG7733355.1"/>
    <property type="molecule type" value="Genomic_DNA"/>
</dbReference>
<name>A0A8J2P651_9HEXA</name>
<accession>A0A8J2P651</accession>
<evidence type="ECO:0000313" key="2">
    <source>
        <dbReference type="Proteomes" id="UP000708208"/>
    </source>
</evidence>
<gene>
    <name evidence="1" type="ORF">AFUS01_LOCUS21805</name>
</gene>
<keyword evidence="2" id="KW-1185">Reference proteome</keyword>
<protein>
    <submittedName>
        <fullName evidence="1">Uncharacterized protein</fullName>
    </submittedName>
</protein>
<proteinExistence type="predicted"/>
<dbReference type="AlphaFoldDB" id="A0A8J2P651"/>